<dbReference type="Pfam" id="PF04357">
    <property type="entry name" value="TamB"/>
    <property type="match status" value="1"/>
</dbReference>
<reference evidence="8" key="1">
    <citation type="journal article" date="2019" name="Int. J. Syst. Evol. Microbiol.">
        <title>The Global Catalogue of Microorganisms (GCM) 10K type strain sequencing project: providing services to taxonomists for standard genome sequencing and annotation.</title>
        <authorList>
            <consortium name="The Broad Institute Genomics Platform"/>
            <consortium name="The Broad Institute Genome Sequencing Center for Infectious Disease"/>
            <person name="Wu L."/>
            <person name="Ma J."/>
        </authorList>
    </citation>
    <scope>NUCLEOTIDE SEQUENCE [LARGE SCALE GENOMIC DNA]</scope>
    <source>
        <strain evidence="8">KCTC 62784</strain>
    </source>
</reference>
<dbReference type="PANTHER" id="PTHR36985:SF1">
    <property type="entry name" value="TRANSLOCATION AND ASSEMBLY MODULE SUBUNIT TAMB"/>
    <property type="match status" value="1"/>
</dbReference>
<evidence type="ECO:0000259" key="6">
    <source>
        <dbReference type="Pfam" id="PF04357"/>
    </source>
</evidence>
<evidence type="ECO:0000313" key="7">
    <source>
        <dbReference type="EMBL" id="MFC3023231.1"/>
    </source>
</evidence>
<dbReference type="PANTHER" id="PTHR36985">
    <property type="entry name" value="TRANSLOCATION AND ASSEMBLY MODULE SUBUNIT TAMB"/>
    <property type="match status" value="1"/>
</dbReference>
<evidence type="ECO:0000256" key="5">
    <source>
        <dbReference type="SAM" id="Phobius"/>
    </source>
</evidence>
<evidence type="ECO:0000256" key="2">
    <source>
        <dbReference type="ARBA" id="ARBA00022692"/>
    </source>
</evidence>
<evidence type="ECO:0000256" key="1">
    <source>
        <dbReference type="ARBA" id="ARBA00004167"/>
    </source>
</evidence>
<evidence type="ECO:0000256" key="4">
    <source>
        <dbReference type="ARBA" id="ARBA00023136"/>
    </source>
</evidence>
<protein>
    <submittedName>
        <fullName evidence="7">Translocation/assembly module TamB domain-containing protein</fullName>
    </submittedName>
</protein>
<dbReference type="RefSeq" id="WP_123016952.1">
    <property type="nucleotide sequence ID" value="NZ_AP024911.1"/>
</dbReference>
<accession>A0ABV7C7F5</accession>
<sequence>MIHVALKWTKILSMFTAMLLLIAVCLVGGLLLTNTGLDLALYGTQQFVPQLKIGKTEGALFPDFTLHDVRYADDKLGIDFQAKTVQLGIKVDCFMDAALCIKQLNTQGLTLKVTDTQPATTPPPNNDGPLNIATPIPVYIGGLKADNTDLDIMGTRLQWQHLALRAFMSGNSLHLDQSEWKGIRLRLPKSEKPSSPPQANRKPIKPQDIRLALERITLPLNVYVKQLDVYDFQWLTDAPLVVNHLGLSGKAVNDRVTIHALSLKTPQGHAQLNGDAQLSGNYPLNIALKGKTQGQPLDGQGFDIKASGSLAHLNVVANLQGPLTGDINGKVALMSAAMPFDLRLKDVKGNWPLQGAADYHVHSSNLTARGDLTDYQFTLRGGVTGATIPATKLTMSGAGDLYQVKVTRLLMDTLKGQLSGAVSAHWKQAVNWQGQFEFKDIHPGEQWPDVPGVINGQLQTSGQLTEQGGWKVTIPTLELDGELRQSPLNVQGQLAASDTQGNGDVTIDTEGLSLSHGNNHADITGSLSDHWDMTVALNIPDLHESLPQAQGSVVGKLQLKGAMKQPKIQLNLQGKAIEWQQLAALDRIQLSGSVAPLVDPTVDLTLKASGLTYQQQHVSSLTLAVSGTEKHHRITFDTVADKPQIQTHLALSGSLKDRQALLWKGKISRWTIQAHKSIWRLSDALPITINGDKPSLSLAAHCWRQGEASICLNKDTTIGKQGSVDVAINHVNFADLDDFLPKGTRLQGEAQAQLKAKWGTEQTPQVNADIELTSGQVVQQLNHPMTLGWNKVDVKATLADNQLKAHWLIDVTDNGKLSGDVTIPDVTQTDKTMQGHLKLTPFNLDFLANQFGQYSRVASSIETDLSFSGDVLHPKVTGKLSVNDIEVHGDISPVEVDDGQFGVDFNGYTAQLNANVSTKEGQLLVDGEADWHDMANWFVNAHVGAKGSLKVTVPPMFSADIIPDLKLALHPDEAKITGQVHLPSGHVKVEKLPPSAVNVSKDQVLLNKEMQPIDPQQGLPFKVETSILVDIGKDFDLDAFGLKAGLNGRLKVTQNDKGPFVSGEVNLTDGTYRSFGQDLLIKEGKVMLNGPIDKPYLSITAIRNPENTEDDVTAGIKVTGSVDMPKVTIFSEPAMPQANALSYLLRGQNIDGQDGGDPMTATLIGLSLAQSGKLVGEIGNAVGVRDLQLDTKGSGDESQVTVSGYILPGLQVKYGVGIFNSVGEFTIRYRLMKDLYIEAVSGLSSAVDVLYQFEFD</sequence>
<feature type="transmembrane region" description="Helical" evidence="5">
    <location>
        <begin position="12"/>
        <end position="32"/>
    </location>
</feature>
<organism evidence="7 8">
    <name type="scientific">Vibrio zhugei</name>
    <dbReference type="NCBI Taxonomy" id="2479546"/>
    <lineage>
        <taxon>Bacteria</taxon>
        <taxon>Pseudomonadati</taxon>
        <taxon>Pseudomonadota</taxon>
        <taxon>Gammaproteobacteria</taxon>
        <taxon>Vibrionales</taxon>
        <taxon>Vibrionaceae</taxon>
        <taxon>Vibrio</taxon>
    </lineage>
</organism>
<comment type="subcellular location">
    <subcellularLocation>
        <location evidence="1">Membrane</location>
        <topology evidence="1">Single-pass membrane protein</topology>
    </subcellularLocation>
</comment>
<name>A0ABV7C7F5_9VIBR</name>
<keyword evidence="2 5" id="KW-0812">Transmembrane</keyword>
<feature type="domain" description="Translocation and assembly module TamB C-terminal" evidence="6">
    <location>
        <begin position="918"/>
        <end position="1255"/>
    </location>
</feature>
<dbReference type="Proteomes" id="UP001595384">
    <property type="component" value="Unassembled WGS sequence"/>
</dbReference>
<keyword evidence="4 5" id="KW-0472">Membrane</keyword>
<keyword evidence="8" id="KW-1185">Reference proteome</keyword>
<dbReference type="EMBL" id="JBHRSE010000035">
    <property type="protein sequence ID" value="MFC3023231.1"/>
    <property type="molecule type" value="Genomic_DNA"/>
</dbReference>
<gene>
    <name evidence="7" type="ORF">ACFODT_05275</name>
</gene>
<evidence type="ECO:0000313" key="8">
    <source>
        <dbReference type="Proteomes" id="UP001595384"/>
    </source>
</evidence>
<dbReference type="InterPro" id="IPR007452">
    <property type="entry name" value="TamB_C"/>
</dbReference>
<comment type="caution">
    <text evidence="7">The sequence shown here is derived from an EMBL/GenBank/DDBJ whole genome shotgun (WGS) entry which is preliminary data.</text>
</comment>
<keyword evidence="3 5" id="KW-1133">Transmembrane helix</keyword>
<proteinExistence type="predicted"/>
<evidence type="ECO:0000256" key="3">
    <source>
        <dbReference type="ARBA" id="ARBA00022989"/>
    </source>
</evidence>